<accession>A0ABY8XLK3</accession>
<gene>
    <name evidence="2" type="ORF">QP939_48345</name>
</gene>
<evidence type="ECO:0008006" key="4">
    <source>
        <dbReference type="Google" id="ProtNLM"/>
    </source>
</evidence>
<dbReference type="Gene3D" id="1.25.40.10">
    <property type="entry name" value="Tetratricopeptide repeat domain"/>
    <property type="match status" value="1"/>
</dbReference>
<keyword evidence="3" id="KW-1185">Reference proteome</keyword>
<name>A0ABY8XLK3_9PSEU</name>
<evidence type="ECO:0000313" key="3">
    <source>
        <dbReference type="Proteomes" id="UP001227101"/>
    </source>
</evidence>
<evidence type="ECO:0000256" key="1">
    <source>
        <dbReference type="SAM" id="MobiDB-lite"/>
    </source>
</evidence>
<sequence length="535" mass="56146">MQDALEAGRRALAEGEWARARACFEQAGPGGEALDGLAQALFSEGDYAGAIEAAERAFTAFRAEGNDLRASVCARLAGYLYGVVHGSAAVARGWLGRAVRLTEAAGDCPERARVELTLAVLSTDEAGRERHLSAASAIATRCGDTDLVLDAMSLRGLHLVAAGDVDAGMALLDEALAAVAAGEVADLVSIGAMYCKMLHACELTCDVRRAEDWLALADRFVARTDRVPISAICRTHYGGVLTAAGRWADAERELVTSIELYDRTYRALRAAAVVRLAALRVRQGRLAEAGELLAGAEHDAYAVKPQVELHLARGEAELAAARIDRFFRTDPPAELAAPLLMLLVQARLALGDADAAAEAALRLRDLPTAPLAAAFADHAAGLVAAARGQDAAGSLESALSAFARLGLPLEAARVRLDLADVLATAQPELALVEARTALESFQRLSATRDADAATGLLRRLGVRGHTGPRGSGTLTAREREVLDLLGEGLSNPRHRGAAVRQPPDGRAPRVQHPREARSHQPGGSGGIRGPGSSSR</sequence>
<dbReference type="Proteomes" id="UP001227101">
    <property type="component" value="Chromosome"/>
</dbReference>
<proteinExistence type="predicted"/>
<dbReference type="EMBL" id="CP127173">
    <property type="protein sequence ID" value="WIV56518.1"/>
    <property type="molecule type" value="Genomic_DNA"/>
</dbReference>
<evidence type="ECO:0000313" key="2">
    <source>
        <dbReference type="EMBL" id="WIV56518.1"/>
    </source>
</evidence>
<dbReference type="SUPFAM" id="SSF48452">
    <property type="entry name" value="TPR-like"/>
    <property type="match status" value="1"/>
</dbReference>
<dbReference type="InterPro" id="IPR011990">
    <property type="entry name" value="TPR-like_helical_dom_sf"/>
</dbReference>
<reference evidence="2 3" key="1">
    <citation type="submission" date="2023-06" db="EMBL/GenBank/DDBJ databases">
        <authorList>
            <person name="Oyuntsetseg B."/>
            <person name="Kim S.B."/>
        </authorList>
    </citation>
    <scope>NUCLEOTIDE SEQUENCE [LARGE SCALE GENOMIC DNA]</scope>
    <source>
        <strain evidence="2 3">2-2</strain>
    </source>
</reference>
<feature type="region of interest" description="Disordered" evidence="1">
    <location>
        <begin position="486"/>
        <end position="535"/>
    </location>
</feature>
<protein>
    <recommendedName>
        <fullName evidence="4">LuxR family transcriptional regulator</fullName>
    </recommendedName>
</protein>
<organism evidence="2 3">
    <name type="scientific">Amycolatopsis nalaikhensis</name>
    <dbReference type="NCBI Taxonomy" id="715472"/>
    <lineage>
        <taxon>Bacteria</taxon>
        <taxon>Bacillati</taxon>
        <taxon>Actinomycetota</taxon>
        <taxon>Actinomycetes</taxon>
        <taxon>Pseudonocardiales</taxon>
        <taxon>Pseudonocardiaceae</taxon>
        <taxon>Amycolatopsis</taxon>
    </lineage>
</organism>